<dbReference type="InterPro" id="IPR051935">
    <property type="entry name" value="HSDL2"/>
</dbReference>
<dbReference type="STRING" id="81824.A9V2J8"/>
<dbReference type="Proteomes" id="UP000001357">
    <property type="component" value="Unassembled WGS sequence"/>
</dbReference>
<comment type="subcellular location">
    <subcellularLocation>
        <location evidence="1">Mitochondrion</location>
    </subcellularLocation>
    <subcellularLocation>
        <location evidence="2">Peroxisome</location>
    </subcellularLocation>
</comment>
<keyword evidence="5" id="KW-0560">Oxidoreductase</keyword>
<organism evidence="9 10">
    <name type="scientific">Monosiga brevicollis</name>
    <name type="common">Choanoflagellate</name>
    <dbReference type="NCBI Taxonomy" id="81824"/>
    <lineage>
        <taxon>Eukaryota</taxon>
        <taxon>Choanoflagellata</taxon>
        <taxon>Craspedida</taxon>
        <taxon>Salpingoecidae</taxon>
        <taxon>Monosiga</taxon>
    </lineage>
</organism>
<protein>
    <recommendedName>
        <fullName evidence="8">Hydroxysteroid dehydrogenase-like protein 2</fullName>
    </recommendedName>
</protein>
<name>A9V2J8_MONBE</name>
<dbReference type="InParanoid" id="A9V2J8"/>
<dbReference type="GO" id="GO:0005777">
    <property type="term" value="C:peroxisome"/>
    <property type="evidence" value="ECO:0007669"/>
    <property type="project" value="UniProtKB-SubCell"/>
</dbReference>
<evidence type="ECO:0000313" key="10">
    <source>
        <dbReference type="Proteomes" id="UP000001357"/>
    </source>
</evidence>
<dbReference type="AlphaFoldDB" id="A9V2J8"/>
<evidence type="ECO:0000313" key="9">
    <source>
        <dbReference type="EMBL" id="EDQ88389.1"/>
    </source>
</evidence>
<dbReference type="eggNOG" id="KOG0725">
    <property type="taxonomic scope" value="Eukaryota"/>
</dbReference>
<accession>A9V2J8</accession>
<evidence type="ECO:0000256" key="1">
    <source>
        <dbReference type="ARBA" id="ARBA00004173"/>
    </source>
</evidence>
<dbReference type="Gene3D" id="3.40.50.720">
    <property type="entry name" value="NAD(P)-binding Rossmann-like Domain"/>
    <property type="match status" value="1"/>
</dbReference>
<dbReference type="PRINTS" id="PR00081">
    <property type="entry name" value="GDHRDH"/>
</dbReference>
<dbReference type="SUPFAM" id="SSF51735">
    <property type="entry name" value="NAD(P)-binding Rossmann-fold domains"/>
    <property type="match status" value="1"/>
</dbReference>
<dbReference type="OMA" id="WWSSVAN"/>
<dbReference type="Pfam" id="PF00106">
    <property type="entry name" value="adh_short"/>
    <property type="match status" value="1"/>
</dbReference>
<keyword evidence="7" id="KW-0576">Peroxisome</keyword>
<dbReference type="GeneID" id="5892211"/>
<keyword evidence="10" id="KW-1185">Reference proteome</keyword>
<dbReference type="GO" id="GO:0005739">
    <property type="term" value="C:mitochondrion"/>
    <property type="evidence" value="ECO:0000318"/>
    <property type="project" value="GO_Central"/>
</dbReference>
<sequence>MTAVAAARRLAVLQRHLAPCQPLLGRRLASSRNSDGLDAYMQGGWAQKRIMKVDPEDVLPERTLKGQTLFITGASRGIGLAIGKRAAQDGANVVVVAKTAEPHPKLPGTVFTAAKEIEEAGGKALPIVCDIRDYEQVEAAVARAVEHFGGIDILVNNASAINLTDTETVDMKRYDLMHSINARGTFACTKACLPHLKKGKNPHVLTLSPPLDQLQAKWFKHHVAYSAAKYGMSMYVMGHSAEFRKFGIAVNALWPRTTIATAAVKNVLGGSEMISRSRTPEIMADAAHAILTRKAHVTGNFFVDDEVLISEGTTELSKYNVDPKAAQHELTPDFFV</sequence>
<dbReference type="PANTHER" id="PTHR42808">
    <property type="entry name" value="HYDROXYSTEROID DEHYDROGENASE-LIKE PROTEIN 2"/>
    <property type="match status" value="1"/>
</dbReference>
<dbReference type="EMBL" id="CH991555">
    <property type="protein sequence ID" value="EDQ88389.1"/>
    <property type="molecule type" value="Genomic_DNA"/>
</dbReference>
<dbReference type="KEGG" id="mbr:MONBRDRAFT_32924"/>
<keyword evidence="6" id="KW-0496">Mitochondrion</keyword>
<evidence type="ECO:0000256" key="2">
    <source>
        <dbReference type="ARBA" id="ARBA00004275"/>
    </source>
</evidence>
<evidence type="ECO:0000256" key="5">
    <source>
        <dbReference type="ARBA" id="ARBA00023002"/>
    </source>
</evidence>
<dbReference type="InterPro" id="IPR020904">
    <property type="entry name" value="Sc_DH/Rdtase_CS"/>
</dbReference>
<comment type="similarity">
    <text evidence="3">Belongs to the short-chain dehydrogenases/reductases (SDR) family.</text>
</comment>
<dbReference type="PANTHER" id="PTHR42808:SF3">
    <property type="entry name" value="HYDROXYSTEROID DEHYDROGENASE-LIKE PROTEIN 2"/>
    <property type="match status" value="1"/>
</dbReference>
<dbReference type="FunFam" id="3.40.50.720:FF:000301">
    <property type="entry name" value="Hydroxysteroid dehydrogenase like 2"/>
    <property type="match status" value="1"/>
</dbReference>
<dbReference type="InterPro" id="IPR036291">
    <property type="entry name" value="NAD(P)-bd_dom_sf"/>
</dbReference>
<evidence type="ECO:0000256" key="6">
    <source>
        <dbReference type="ARBA" id="ARBA00023128"/>
    </source>
</evidence>
<reference evidence="9 10" key="1">
    <citation type="journal article" date="2008" name="Nature">
        <title>The genome of the choanoflagellate Monosiga brevicollis and the origin of metazoans.</title>
        <authorList>
            <consortium name="JGI Sequencing"/>
            <person name="King N."/>
            <person name="Westbrook M.J."/>
            <person name="Young S.L."/>
            <person name="Kuo A."/>
            <person name="Abedin M."/>
            <person name="Chapman J."/>
            <person name="Fairclough S."/>
            <person name="Hellsten U."/>
            <person name="Isogai Y."/>
            <person name="Letunic I."/>
            <person name="Marr M."/>
            <person name="Pincus D."/>
            <person name="Putnam N."/>
            <person name="Rokas A."/>
            <person name="Wright K.J."/>
            <person name="Zuzow R."/>
            <person name="Dirks W."/>
            <person name="Good M."/>
            <person name="Goodstein D."/>
            <person name="Lemons D."/>
            <person name="Li W."/>
            <person name="Lyons J.B."/>
            <person name="Morris A."/>
            <person name="Nichols S."/>
            <person name="Richter D.J."/>
            <person name="Salamov A."/>
            <person name="Bork P."/>
            <person name="Lim W.A."/>
            <person name="Manning G."/>
            <person name="Miller W.T."/>
            <person name="McGinnis W."/>
            <person name="Shapiro H."/>
            <person name="Tjian R."/>
            <person name="Grigoriev I.V."/>
            <person name="Rokhsar D."/>
        </authorList>
    </citation>
    <scope>NUCLEOTIDE SEQUENCE [LARGE SCALE GENOMIC DNA]</scope>
    <source>
        <strain evidence="10">MX1 / ATCC 50154</strain>
    </source>
</reference>
<evidence type="ECO:0000256" key="3">
    <source>
        <dbReference type="ARBA" id="ARBA00006484"/>
    </source>
</evidence>
<keyword evidence="4" id="KW-0521">NADP</keyword>
<proteinExistence type="inferred from homology"/>
<dbReference type="NCBIfam" id="NF006133">
    <property type="entry name" value="PRK08278.1"/>
    <property type="match status" value="1"/>
</dbReference>
<gene>
    <name evidence="9" type="ORF">MONBRDRAFT_32924</name>
</gene>
<dbReference type="InterPro" id="IPR002347">
    <property type="entry name" value="SDR_fam"/>
</dbReference>
<dbReference type="FunCoup" id="A9V2J8">
    <property type="interactions" value="628"/>
</dbReference>
<evidence type="ECO:0000256" key="7">
    <source>
        <dbReference type="ARBA" id="ARBA00023140"/>
    </source>
</evidence>
<dbReference type="RefSeq" id="XP_001746982.1">
    <property type="nucleotide sequence ID" value="XM_001746930.1"/>
</dbReference>
<dbReference type="GO" id="GO:0016491">
    <property type="term" value="F:oxidoreductase activity"/>
    <property type="evidence" value="ECO:0007669"/>
    <property type="project" value="UniProtKB-KW"/>
</dbReference>
<dbReference type="PROSITE" id="PS00061">
    <property type="entry name" value="ADH_SHORT"/>
    <property type="match status" value="1"/>
</dbReference>
<dbReference type="CDD" id="cd09762">
    <property type="entry name" value="HSDL2_SDR_c"/>
    <property type="match status" value="1"/>
</dbReference>
<evidence type="ECO:0000256" key="8">
    <source>
        <dbReference type="ARBA" id="ARBA00040243"/>
    </source>
</evidence>
<evidence type="ECO:0000256" key="4">
    <source>
        <dbReference type="ARBA" id="ARBA00022857"/>
    </source>
</evidence>